<sequence>MLRKIVKKIRLKLMIIGVIGILLAVGLVTSTLVASAEEKEEPIRILGTVAFSGAAGNIGPAYDRAMKLAVEEINKEGIKGFSGIEYKVIDTETKPSVLKRKLSREVGTWKPGCNGRSSSRNNH</sequence>
<dbReference type="SUPFAM" id="SSF53822">
    <property type="entry name" value="Periplasmic binding protein-like I"/>
    <property type="match status" value="1"/>
</dbReference>
<organism evidence="1">
    <name type="scientific">marine sediment metagenome</name>
    <dbReference type="NCBI Taxonomy" id="412755"/>
    <lineage>
        <taxon>unclassified sequences</taxon>
        <taxon>metagenomes</taxon>
        <taxon>ecological metagenomes</taxon>
    </lineage>
</organism>
<comment type="caution">
    <text evidence="1">The sequence shown here is derived from an EMBL/GenBank/DDBJ whole genome shotgun (WGS) entry which is preliminary data.</text>
</comment>
<gene>
    <name evidence="1" type="ORF">S12H4_26747</name>
</gene>
<dbReference type="EMBL" id="BARW01015205">
    <property type="protein sequence ID" value="GAI92039.1"/>
    <property type="molecule type" value="Genomic_DNA"/>
</dbReference>
<dbReference type="Gene3D" id="3.40.50.2300">
    <property type="match status" value="1"/>
</dbReference>
<proteinExistence type="predicted"/>
<reference evidence="1" key="1">
    <citation type="journal article" date="2014" name="Front. Microbiol.">
        <title>High frequency of phylogenetically diverse reductive dehalogenase-homologous genes in deep subseafloor sedimentary metagenomes.</title>
        <authorList>
            <person name="Kawai M."/>
            <person name="Futagami T."/>
            <person name="Toyoda A."/>
            <person name="Takaki Y."/>
            <person name="Nishi S."/>
            <person name="Hori S."/>
            <person name="Arai W."/>
            <person name="Tsubouchi T."/>
            <person name="Morono Y."/>
            <person name="Uchiyama I."/>
            <person name="Ito T."/>
            <person name="Fujiyama A."/>
            <person name="Inagaki F."/>
            <person name="Takami H."/>
        </authorList>
    </citation>
    <scope>NUCLEOTIDE SEQUENCE</scope>
    <source>
        <strain evidence="1">Expedition CK06-06</strain>
    </source>
</reference>
<dbReference type="InterPro" id="IPR028082">
    <property type="entry name" value="Peripla_BP_I"/>
</dbReference>
<dbReference type="AlphaFoldDB" id="X1UI61"/>
<name>X1UI61_9ZZZZ</name>
<evidence type="ECO:0008006" key="2">
    <source>
        <dbReference type="Google" id="ProtNLM"/>
    </source>
</evidence>
<accession>X1UI61</accession>
<protein>
    <recommendedName>
        <fullName evidence="2">Leucine-binding protein domain-containing protein</fullName>
    </recommendedName>
</protein>
<evidence type="ECO:0000313" key="1">
    <source>
        <dbReference type="EMBL" id="GAI92039.1"/>
    </source>
</evidence>